<dbReference type="Proteomes" id="UP001209854">
    <property type="component" value="Unassembled WGS sequence"/>
</dbReference>
<reference evidence="4 5" key="1">
    <citation type="submission" date="2022-10" db="EMBL/GenBank/DDBJ databases">
        <title>High-quality genome sequences of two octocoral-associated bacteria, Endozoicomonas euniceicola EF212 and Endozoicomonas gorgoniicola PS125.</title>
        <authorList>
            <person name="Chiou Y.-J."/>
            <person name="Chen Y.-H."/>
        </authorList>
    </citation>
    <scope>NUCLEOTIDE SEQUENCE [LARGE SCALE GENOMIC DNA]</scope>
    <source>
        <strain evidence="4 5">PS125</strain>
    </source>
</reference>
<feature type="domain" description="Cas12f1-like TNB" evidence="3">
    <location>
        <begin position="45"/>
        <end position="102"/>
    </location>
</feature>
<name>A0ABT3MV09_9GAMM</name>
<evidence type="ECO:0000256" key="2">
    <source>
        <dbReference type="SAM" id="MobiDB-lite"/>
    </source>
</evidence>
<evidence type="ECO:0000313" key="5">
    <source>
        <dbReference type="Proteomes" id="UP001209854"/>
    </source>
</evidence>
<gene>
    <name evidence="4" type="ORF">NX722_11310</name>
</gene>
<feature type="region of interest" description="Disordered" evidence="2">
    <location>
        <begin position="24"/>
        <end position="43"/>
    </location>
</feature>
<sequence length="102" mass="11212">MIDFAVERQAGTLVIGDVSNIARNKRKTKKGSRRSNQENAGSPLGRLVDSLIYKGSPEGVEVVKINEAYTSQTCPKCGYRHKPGGRVCQCRNKECGFIAPRD</sequence>
<evidence type="ECO:0000256" key="1">
    <source>
        <dbReference type="ARBA" id="ARBA00023125"/>
    </source>
</evidence>
<dbReference type="Pfam" id="PF07282">
    <property type="entry name" value="Cas12f1-like_TNB"/>
    <property type="match status" value="1"/>
</dbReference>
<keyword evidence="1" id="KW-0238">DNA-binding</keyword>
<keyword evidence="5" id="KW-1185">Reference proteome</keyword>
<organism evidence="4 5">
    <name type="scientific">Endozoicomonas gorgoniicola</name>
    <dbReference type="NCBI Taxonomy" id="1234144"/>
    <lineage>
        <taxon>Bacteria</taxon>
        <taxon>Pseudomonadati</taxon>
        <taxon>Pseudomonadota</taxon>
        <taxon>Gammaproteobacteria</taxon>
        <taxon>Oceanospirillales</taxon>
        <taxon>Endozoicomonadaceae</taxon>
        <taxon>Endozoicomonas</taxon>
    </lineage>
</organism>
<accession>A0ABT3MV09</accession>
<dbReference type="EMBL" id="JAPFCC010000001">
    <property type="protein sequence ID" value="MCW7553216.1"/>
    <property type="molecule type" value="Genomic_DNA"/>
</dbReference>
<evidence type="ECO:0000313" key="4">
    <source>
        <dbReference type="EMBL" id="MCW7553216.1"/>
    </source>
</evidence>
<dbReference type="InterPro" id="IPR010095">
    <property type="entry name" value="Cas12f1-like_TNB"/>
</dbReference>
<feature type="compositionally biased region" description="Basic residues" evidence="2">
    <location>
        <begin position="24"/>
        <end position="33"/>
    </location>
</feature>
<comment type="caution">
    <text evidence="4">The sequence shown here is derived from an EMBL/GenBank/DDBJ whole genome shotgun (WGS) entry which is preliminary data.</text>
</comment>
<proteinExistence type="predicted"/>
<evidence type="ECO:0000259" key="3">
    <source>
        <dbReference type="Pfam" id="PF07282"/>
    </source>
</evidence>
<protein>
    <submittedName>
        <fullName evidence="4">Zinc ribbon domain-containing protein</fullName>
    </submittedName>
</protein>